<organism evidence="8 9">
    <name type="scientific">Monosiga brevicollis</name>
    <name type="common">Choanoflagellate</name>
    <dbReference type="NCBI Taxonomy" id="81824"/>
    <lineage>
        <taxon>Eukaryota</taxon>
        <taxon>Choanoflagellata</taxon>
        <taxon>Craspedida</taxon>
        <taxon>Salpingoecidae</taxon>
        <taxon>Monosiga</taxon>
    </lineage>
</organism>
<feature type="compositionally biased region" description="Polar residues" evidence="6">
    <location>
        <begin position="647"/>
        <end position="668"/>
    </location>
</feature>
<dbReference type="PANTHER" id="PTHR21716:SF4">
    <property type="entry name" value="TRANSMEMBRANE PROTEIN 245"/>
    <property type="match status" value="1"/>
</dbReference>
<evidence type="ECO:0000256" key="5">
    <source>
        <dbReference type="ARBA" id="ARBA00023136"/>
    </source>
</evidence>
<keyword evidence="5 7" id="KW-0472">Membrane</keyword>
<feature type="region of interest" description="Disordered" evidence="6">
    <location>
        <begin position="602"/>
        <end position="683"/>
    </location>
</feature>
<gene>
    <name evidence="8" type="ORF">MONBRDRAFT_30115</name>
</gene>
<evidence type="ECO:0000256" key="6">
    <source>
        <dbReference type="SAM" id="MobiDB-lite"/>
    </source>
</evidence>
<name>A9VD26_MONBE</name>
<dbReference type="AlphaFoldDB" id="A9VD26"/>
<evidence type="ECO:0008006" key="10">
    <source>
        <dbReference type="Google" id="ProtNLM"/>
    </source>
</evidence>
<reference evidence="8 9" key="1">
    <citation type="journal article" date="2008" name="Nature">
        <title>The genome of the choanoflagellate Monosiga brevicollis and the origin of metazoans.</title>
        <authorList>
            <consortium name="JGI Sequencing"/>
            <person name="King N."/>
            <person name="Westbrook M.J."/>
            <person name="Young S.L."/>
            <person name="Kuo A."/>
            <person name="Abedin M."/>
            <person name="Chapman J."/>
            <person name="Fairclough S."/>
            <person name="Hellsten U."/>
            <person name="Isogai Y."/>
            <person name="Letunic I."/>
            <person name="Marr M."/>
            <person name="Pincus D."/>
            <person name="Putnam N."/>
            <person name="Rokas A."/>
            <person name="Wright K.J."/>
            <person name="Zuzow R."/>
            <person name="Dirks W."/>
            <person name="Good M."/>
            <person name="Goodstein D."/>
            <person name="Lemons D."/>
            <person name="Li W."/>
            <person name="Lyons J.B."/>
            <person name="Morris A."/>
            <person name="Nichols S."/>
            <person name="Richter D.J."/>
            <person name="Salamov A."/>
            <person name="Bork P."/>
            <person name="Lim W.A."/>
            <person name="Manning G."/>
            <person name="Miller W.T."/>
            <person name="McGinnis W."/>
            <person name="Shapiro H."/>
            <person name="Tjian R."/>
            <person name="Grigoriev I.V."/>
            <person name="Rokhsar D."/>
        </authorList>
    </citation>
    <scope>NUCLEOTIDE SEQUENCE [LARGE SCALE GENOMIC DNA]</scope>
    <source>
        <strain evidence="9">MX1 / ATCC 50154</strain>
    </source>
</reference>
<feature type="transmembrane region" description="Helical" evidence="7">
    <location>
        <begin position="127"/>
        <end position="148"/>
    </location>
</feature>
<evidence type="ECO:0000313" key="9">
    <source>
        <dbReference type="Proteomes" id="UP000001357"/>
    </source>
</evidence>
<feature type="transmembrane region" description="Helical" evidence="7">
    <location>
        <begin position="180"/>
        <end position="203"/>
    </location>
</feature>
<accession>A9VD26</accession>
<comment type="subcellular location">
    <subcellularLocation>
        <location evidence="1">Membrane</location>
        <topology evidence="1">Multi-pass membrane protein</topology>
    </subcellularLocation>
</comment>
<evidence type="ECO:0000256" key="2">
    <source>
        <dbReference type="ARBA" id="ARBA00009773"/>
    </source>
</evidence>
<sequence>MPEAIRTSSIALSMVLGAALSVFLAYLLYTNYLVWHSYLQVVFWSFLMAQALRPLKLRIVSFLAELRQDDVAPSKRERLLIKVQSMSTEAMQTARESHNIARIMVAQSFLQFSLLLVMSAIVHTTGYVGLLSLLGIFAAICMCPWQVYKQLTSAAVVLMGYLLDVQLLRLHHYMGLSDNAMVTLILNIGVSLLLVFVVVFLGVQSLLEGAGAIEGAYNWIQTYIDGLSLLWFSPRAITMTLGFSPPEPHVPLPLPSSPFNCPRMPLCPTAKEGNLHNDLASISHYIEQGYEQVAMQFNETEWWPAAARLEAAVRTNTSMTAAVMDSRDILAGLYNNTTWWPLFDRIVTSSAAPATASGGTMSLWKDMSILQEAAMTVINALQDPVGLGLQFALTASNFLLKIGAYSSQLVAFFIFFYEMTSAEEDPLESVVRVMLPASPRSRDRILGQIQAAIVASFQIPLAMASVHAMITLTSYSLLGIPFTYFATFLSFFLSLTYIVNPLAVPAIWACAIGVPPLITGTNYFALLRGLLLLAAHILAYSFMDARVFQLEEARGLTHNPGLTIFAVVLGYYAFGTQGLIVGPLAFYLLTVIYNLRLQVSHEQDRRNSSRRNSSSSGQPQSQKQSQSSTATPLPKPSQSRDVPPHFTSDSVETPANGRSMTNSPTVSAPTIRVPPATVKMASF</sequence>
<feature type="transmembrane region" description="Helical" evidence="7">
    <location>
        <begin position="523"/>
        <end position="543"/>
    </location>
</feature>
<dbReference type="STRING" id="81824.A9VD26"/>
<comment type="similarity">
    <text evidence="2">Belongs to the autoinducer-2 exporter (AI-2E) (TC 2.A.86) family.</text>
</comment>
<dbReference type="OMA" id="YLQVVFW"/>
<dbReference type="InParanoid" id="A9VD26"/>
<dbReference type="KEGG" id="mbr:MONBRDRAFT_30115"/>
<evidence type="ECO:0000256" key="7">
    <source>
        <dbReference type="SAM" id="Phobius"/>
    </source>
</evidence>
<dbReference type="EMBL" id="CH991584">
    <property type="protein sequence ID" value="EDQ84605.1"/>
    <property type="molecule type" value="Genomic_DNA"/>
</dbReference>
<evidence type="ECO:0000313" key="8">
    <source>
        <dbReference type="EMBL" id="EDQ84605.1"/>
    </source>
</evidence>
<dbReference type="PANTHER" id="PTHR21716">
    <property type="entry name" value="TRANSMEMBRANE PROTEIN"/>
    <property type="match status" value="1"/>
</dbReference>
<feature type="transmembrane region" description="Helical" evidence="7">
    <location>
        <begin position="580"/>
        <end position="597"/>
    </location>
</feature>
<feature type="transmembrane region" description="Helical" evidence="7">
    <location>
        <begin position="12"/>
        <end position="29"/>
    </location>
</feature>
<keyword evidence="9" id="KW-1185">Reference proteome</keyword>
<evidence type="ECO:0000256" key="1">
    <source>
        <dbReference type="ARBA" id="ARBA00004141"/>
    </source>
</evidence>
<feature type="transmembrane region" description="Helical" evidence="7">
    <location>
        <begin position="155"/>
        <end position="174"/>
    </location>
</feature>
<evidence type="ECO:0000256" key="3">
    <source>
        <dbReference type="ARBA" id="ARBA00022692"/>
    </source>
</evidence>
<keyword evidence="4 7" id="KW-1133">Transmembrane helix</keyword>
<proteinExistence type="inferred from homology"/>
<dbReference type="eggNOG" id="ENOG502S7NY">
    <property type="taxonomic scope" value="Eukaryota"/>
</dbReference>
<dbReference type="GeneID" id="5895837"/>
<feature type="transmembrane region" description="Helical" evidence="7">
    <location>
        <begin position="555"/>
        <end position="574"/>
    </location>
</feature>
<dbReference type="GO" id="GO:0016020">
    <property type="term" value="C:membrane"/>
    <property type="evidence" value="ECO:0007669"/>
    <property type="project" value="UniProtKB-SubCell"/>
</dbReference>
<dbReference type="InterPro" id="IPR002549">
    <property type="entry name" value="AI-2E-like"/>
</dbReference>
<evidence type="ECO:0000256" key="4">
    <source>
        <dbReference type="ARBA" id="ARBA00022989"/>
    </source>
</evidence>
<keyword evidence="3 7" id="KW-0812">Transmembrane</keyword>
<protein>
    <recommendedName>
        <fullName evidence="10">Transmembrane protein 245</fullName>
    </recommendedName>
</protein>
<dbReference type="RefSeq" id="XP_001750632.1">
    <property type="nucleotide sequence ID" value="XM_001750580.1"/>
</dbReference>
<feature type="transmembrane region" description="Helical" evidence="7">
    <location>
        <begin position="398"/>
        <end position="417"/>
    </location>
</feature>
<feature type="compositionally biased region" description="Low complexity" evidence="6">
    <location>
        <begin position="610"/>
        <end position="628"/>
    </location>
</feature>
<dbReference type="Proteomes" id="UP000001357">
    <property type="component" value="Unassembled WGS sequence"/>
</dbReference>